<dbReference type="RefSeq" id="WP_120704582.1">
    <property type="nucleotide sequence ID" value="NZ_CP032694.1"/>
</dbReference>
<name>A0A387FPP2_9HYPH</name>
<reference evidence="1 2" key="1">
    <citation type="submission" date="2018-10" db="EMBL/GenBank/DDBJ databases">
        <title>Rhizobium etli, R. leguminosarum and a new Rhizobium genospecies from Phaseolus dumosus.</title>
        <authorList>
            <person name="Ramirez-Puebla S.T."/>
            <person name="Rogel-Hernandez M.A."/>
            <person name="Guerrero G."/>
            <person name="Ormeno-Orrillo E."/>
            <person name="Martinez-Romero J.C."/>
            <person name="Negrete-Yankelevich S."/>
            <person name="Martinez-Romero E."/>
        </authorList>
    </citation>
    <scope>NUCLEOTIDE SEQUENCE [LARGE SCALE GENOMIC DNA]</scope>
    <source>
        <strain evidence="1 2">CCGE525</strain>
    </source>
</reference>
<keyword evidence="2" id="KW-1185">Reference proteome</keyword>
<dbReference type="AlphaFoldDB" id="A0A387FPP2"/>
<sequence>MKKISFSKEEKAAIVARIQHYFSDELDQTIGALPAEFLFDFFTSEIGPHFYNQGLRDAHAALMTKMEDFGEAIYLLEKEAVSHSPPGKR</sequence>
<dbReference type="OrthoDB" id="6629495at2"/>
<dbReference type="InterPro" id="IPR018680">
    <property type="entry name" value="DUF2164"/>
</dbReference>
<protein>
    <submittedName>
        <fullName evidence="1">DUF2164 domain-containing protein</fullName>
    </submittedName>
</protein>
<dbReference type="EMBL" id="CP032694">
    <property type="protein sequence ID" value="AYG59567.1"/>
    <property type="molecule type" value="Genomic_DNA"/>
</dbReference>
<gene>
    <name evidence="1" type="ORF">CCGE525_12745</name>
</gene>
<evidence type="ECO:0000313" key="2">
    <source>
        <dbReference type="Proteomes" id="UP000282195"/>
    </source>
</evidence>
<dbReference type="KEGG" id="rjg:CCGE525_12745"/>
<organism evidence="1 2">
    <name type="scientific">Rhizobium jaguaris</name>
    <dbReference type="NCBI Taxonomy" id="1312183"/>
    <lineage>
        <taxon>Bacteria</taxon>
        <taxon>Pseudomonadati</taxon>
        <taxon>Pseudomonadota</taxon>
        <taxon>Alphaproteobacteria</taxon>
        <taxon>Hyphomicrobiales</taxon>
        <taxon>Rhizobiaceae</taxon>
        <taxon>Rhizobium/Agrobacterium group</taxon>
        <taxon>Rhizobium</taxon>
    </lineage>
</organism>
<evidence type="ECO:0000313" key="1">
    <source>
        <dbReference type="EMBL" id="AYG59567.1"/>
    </source>
</evidence>
<accession>A0A387FPP2</accession>
<dbReference type="Pfam" id="PF09932">
    <property type="entry name" value="DUF2164"/>
    <property type="match status" value="1"/>
</dbReference>
<dbReference type="Proteomes" id="UP000282195">
    <property type="component" value="Chromosome"/>
</dbReference>
<proteinExistence type="predicted"/>